<sequence>KTAPFDPRFPYTIQTKNCWQNYVDFQKCSKKLGEDNENCQWFKRTFTSLCPRAW</sequence>
<dbReference type="OMA" id="WDGQRDD"/>
<dbReference type="InterPro" id="IPR003213">
    <property type="entry name" value="Cyt_c_oxidase_su6B"/>
</dbReference>
<dbReference type="SUPFAM" id="SSF47694">
    <property type="entry name" value="Cytochrome c oxidase subunit h"/>
    <property type="match status" value="1"/>
</dbReference>
<feature type="non-terminal residue" evidence="4">
    <location>
        <position position="54"/>
    </location>
</feature>
<keyword evidence="3" id="KW-1015">Disulfide bond</keyword>
<reference evidence="4 5" key="1">
    <citation type="journal article" date="2007" name="Science">
        <title>Sea anemone genome reveals ancestral eumetazoan gene repertoire and genomic organization.</title>
        <authorList>
            <person name="Putnam N.H."/>
            <person name="Srivastava M."/>
            <person name="Hellsten U."/>
            <person name="Dirks B."/>
            <person name="Chapman J."/>
            <person name="Salamov A."/>
            <person name="Terry A."/>
            <person name="Shapiro H."/>
            <person name="Lindquist E."/>
            <person name="Kapitonov V.V."/>
            <person name="Jurka J."/>
            <person name="Genikhovich G."/>
            <person name="Grigoriev I.V."/>
            <person name="Lucas S.M."/>
            <person name="Steele R.E."/>
            <person name="Finnerty J.R."/>
            <person name="Technau U."/>
            <person name="Martindale M.Q."/>
            <person name="Rokhsar D.S."/>
        </authorList>
    </citation>
    <scope>NUCLEOTIDE SEQUENCE [LARGE SCALE GENOMIC DNA]</scope>
    <source>
        <strain evidence="5">CH2 X CH6</strain>
    </source>
</reference>
<dbReference type="PhylomeDB" id="A7T9B2"/>
<dbReference type="HOGENOM" id="CLU_133964_3_2_1"/>
<dbReference type="GO" id="GO:0045277">
    <property type="term" value="C:respiratory chain complex IV"/>
    <property type="evidence" value="ECO:0007669"/>
    <property type="project" value="InterPro"/>
</dbReference>
<dbReference type="PROSITE" id="PS51808">
    <property type="entry name" value="CHCH"/>
    <property type="match status" value="1"/>
</dbReference>
<evidence type="ECO:0000256" key="2">
    <source>
        <dbReference type="ARBA" id="ARBA00023128"/>
    </source>
</evidence>
<dbReference type="AlphaFoldDB" id="A7T9B2"/>
<dbReference type="Pfam" id="PF02297">
    <property type="entry name" value="COX6B"/>
    <property type="match status" value="1"/>
</dbReference>
<comment type="subcellular location">
    <subcellularLocation>
        <location evidence="1">Mitochondrion</location>
    </subcellularLocation>
</comment>
<organism evidence="4 5">
    <name type="scientific">Nematostella vectensis</name>
    <name type="common">Starlet sea anemone</name>
    <dbReference type="NCBI Taxonomy" id="45351"/>
    <lineage>
        <taxon>Eukaryota</taxon>
        <taxon>Metazoa</taxon>
        <taxon>Cnidaria</taxon>
        <taxon>Anthozoa</taxon>
        <taxon>Hexacorallia</taxon>
        <taxon>Actiniaria</taxon>
        <taxon>Edwardsiidae</taxon>
        <taxon>Nematostella</taxon>
    </lineage>
</organism>
<keyword evidence="5" id="KW-1185">Reference proteome</keyword>
<evidence type="ECO:0000313" key="5">
    <source>
        <dbReference type="Proteomes" id="UP000001593"/>
    </source>
</evidence>
<dbReference type="EMBL" id="DS473249">
    <property type="protein sequence ID" value="EDO27415.1"/>
    <property type="molecule type" value="Genomic_DNA"/>
</dbReference>
<protein>
    <submittedName>
        <fullName evidence="4">Uncharacterized protein</fullName>
    </submittedName>
</protein>
<evidence type="ECO:0000313" key="4">
    <source>
        <dbReference type="EMBL" id="EDO27415.1"/>
    </source>
</evidence>
<dbReference type="GO" id="GO:0005739">
    <property type="term" value="C:mitochondrion"/>
    <property type="evidence" value="ECO:0000318"/>
    <property type="project" value="GO_Central"/>
</dbReference>
<accession>A7T9B2</accession>
<dbReference type="Proteomes" id="UP000001593">
    <property type="component" value="Unassembled WGS sequence"/>
</dbReference>
<proteinExistence type="predicted"/>
<evidence type="ECO:0000256" key="1">
    <source>
        <dbReference type="ARBA" id="ARBA00004173"/>
    </source>
</evidence>
<dbReference type="CDD" id="cd00926">
    <property type="entry name" value="Cyt_c_Oxidase_VIb"/>
    <property type="match status" value="1"/>
</dbReference>
<dbReference type="STRING" id="45351.A7T9B2"/>
<dbReference type="InterPro" id="IPR048280">
    <property type="entry name" value="COX6B-like"/>
</dbReference>
<keyword evidence="2" id="KW-0496">Mitochondrion</keyword>
<name>A7T9B2_NEMVE</name>
<dbReference type="PANTHER" id="PTHR11387">
    <property type="entry name" value="CYTOCHROME C OXIDASE SUBUNIT 6B"/>
    <property type="match status" value="1"/>
</dbReference>
<dbReference type="InParanoid" id="A7T9B2"/>
<dbReference type="FunFam" id="1.10.10.140:FF:000014">
    <property type="entry name" value="Predicted protein"/>
    <property type="match status" value="1"/>
</dbReference>
<evidence type="ECO:0000256" key="3">
    <source>
        <dbReference type="ARBA" id="ARBA00023157"/>
    </source>
</evidence>
<feature type="non-terminal residue" evidence="4">
    <location>
        <position position="1"/>
    </location>
</feature>
<dbReference type="Gene3D" id="1.10.10.140">
    <property type="entry name" value="Cytochrome c oxidase, subunit VIb"/>
    <property type="match status" value="1"/>
</dbReference>
<dbReference type="eggNOG" id="KOG3057">
    <property type="taxonomic scope" value="Eukaryota"/>
</dbReference>
<gene>
    <name evidence="4" type="ORF">NEMVEDRAFT_v1g49232</name>
</gene>
<dbReference type="InterPro" id="IPR036549">
    <property type="entry name" value="CX6/COA6-like_sf"/>
</dbReference>